<keyword evidence="3" id="KW-1185">Reference proteome</keyword>
<dbReference type="PANTHER" id="PTHR20854">
    <property type="entry name" value="INOSITOL MONOPHOSPHATASE"/>
    <property type="match status" value="1"/>
</dbReference>
<dbReference type="EMBL" id="AMSQ01000005">
    <property type="protein sequence ID" value="EKU48986.1"/>
    <property type="molecule type" value="Genomic_DNA"/>
</dbReference>
<dbReference type="GO" id="GO:0046872">
    <property type="term" value="F:metal ion binding"/>
    <property type="evidence" value="ECO:0007669"/>
    <property type="project" value="UniProtKB-KW"/>
</dbReference>
<dbReference type="InterPro" id="IPR000760">
    <property type="entry name" value="Inositol_monophosphatase-like"/>
</dbReference>
<dbReference type="AlphaFoldDB" id="K9ASG0"/>
<dbReference type="PANTHER" id="PTHR20854:SF4">
    <property type="entry name" value="INOSITOL-1-MONOPHOSPHATASE-RELATED"/>
    <property type="match status" value="1"/>
</dbReference>
<dbReference type="Proteomes" id="UP000009885">
    <property type="component" value="Unassembled WGS sequence"/>
</dbReference>
<name>K9ASG0_9STAP</name>
<dbReference type="GO" id="GO:0007165">
    <property type="term" value="P:signal transduction"/>
    <property type="evidence" value="ECO:0007669"/>
    <property type="project" value="TreeGrafter"/>
</dbReference>
<dbReference type="OrthoDB" id="9772456at2"/>
<keyword evidence="1" id="KW-0460">Magnesium</keyword>
<dbReference type="eggNOG" id="COG0483">
    <property type="taxonomic scope" value="Bacteria"/>
</dbReference>
<gene>
    <name evidence="2" type="ORF">C273_04255</name>
</gene>
<comment type="cofactor">
    <cofactor evidence="1">
        <name>Mg(2+)</name>
        <dbReference type="ChEBI" id="CHEBI:18420"/>
    </cofactor>
</comment>
<dbReference type="PATRIC" id="fig|1229783.3.peg.856"/>
<sequence>MVTHEALLEIDEMVRAWLRDLDTQIPSLMNQMDTDTKNNRFDLVTNVDKTLQSSFQSFLEQSFDHHKLIGEEKDNSEIDGKEGHVWIMDPIDGTANLVKQNDDFCVILGYFIDGKPMLSYIYDYPRHKIYKAIRDSGAYVNNKRITPPEPLPLKDAVISFNAEVMPEETTRRLFDASFGFRFIGSCGLDSVRVINGQFGAHVNTNPSAWDIAAQHLFAELLGLKMTTLDNEEIDYTKGGAFIISNPGCHEDMLALLNQSPGYRR</sequence>
<proteinExistence type="predicted"/>
<organism evidence="2 3">
    <name type="scientific">Staphylococcus massiliensis S46</name>
    <dbReference type="NCBI Taxonomy" id="1229783"/>
    <lineage>
        <taxon>Bacteria</taxon>
        <taxon>Bacillati</taxon>
        <taxon>Bacillota</taxon>
        <taxon>Bacilli</taxon>
        <taxon>Bacillales</taxon>
        <taxon>Staphylococcaceae</taxon>
        <taxon>Staphylococcus</taxon>
    </lineage>
</organism>
<evidence type="ECO:0000313" key="3">
    <source>
        <dbReference type="Proteomes" id="UP000009885"/>
    </source>
</evidence>
<dbReference type="SUPFAM" id="SSF56655">
    <property type="entry name" value="Carbohydrate phosphatase"/>
    <property type="match status" value="1"/>
</dbReference>
<evidence type="ECO:0000313" key="2">
    <source>
        <dbReference type="EMBL" id="EKU48986.1"/>
    </source>
</evidence>
<dbReference type="Gene3D" id="3.30.540.10">
    <property type="entry name" value="Fructose-1,6-Bisphosphatase, subunit A, domain 1"/>
    <property type="match status" value="1"/>
</dbReference>
<dbReference type="CDD" id="cd01637">
    <property type="entry name" value="IMPase_like"/>
    <property type="match status" value="1"/>
</dbReference>
<dbReference type="GO" id="GO:0008934">
    <property type="term" value="F:inositol monophosphate 1-phosphatase activity"/>
    <property type="evidence" value="ECO:0007669"/>
    <property type="project" value="TreeGrafter"/>
</dbReference>
<comment type="caution">
    <text evidence="2">The sequence shown here is derived from an EMBL/GenBank/DDBJ whole genome shotgun (WGS) entry which is preliminary data.</text>
</comment>
<feature type="binding site" evidence="1">
    <location>
        <position position="92"/>
    </location>
    <ligand>
        <name>Mg(2+)</name>
        <dbReference type="ChEBI" id="CHEBI:18420"/>
        <label>1</label>
        <note>catalytic</note>
    </ligand>
</feature>
<feature type="binding site" evidence="1">
    <location>
        <position position="89"/>
    </location>
    <ligand>
        <name>Mg(2+)</name>
        <dbReference type="ChEBI" id="CHEBI:18420"/>
        <label>1</label>
        <note>catalytic</note>
    </ligand>
</feature>
<feature type="binding site" evidence="1">
    <location>
        <position position="91"/>
    </location>
    <ligand>
        <name>Mg(2+)</name>
        <dbReference type="ChEBI" id="CHEBI:18420"/>
        <label>1</label>
        <note>catalytic</note>
    </ligand>
</feature>
<feature type="binding site" evidence="1">
    <location>
        <position position="71"/>
    </location>
    <ligand>
        <name>Mg(2+)</name>
        <dbReference type="ChEBI" id="CHEBI:18420"/>
        <label>1</label>
        <note>catalytic</note>
    </ligand>
</feature>
<reference evidence="2 3" key="1">
    <citation type="journal article" date="2013" name="Genome Announc.">
        <title>Genome Sequence of Staphylococcus massiliensis Strain S46, Isolated from the Surface of Healthy Human Skin.</title>
        <authorList>
            <person name="Srivastav R."/>
            <person name="Singh A."/>
            <person name="Jangir P.K."/>
            <person name="Kumari C."/>
            <person name="Muduli S."/>
            <person name="Sharma R."/>
        </authorList>
    </citation>
    <scope>NUCLEOTIDE SEQUENCE [LARGE SCALE GENOMIC DNA]</scope>
    <source>
        <strain evidence="2 3">S46</strain>
    </source>
</reference>
<dbReference type="GO" id="GO:0006020">
    <property type="term" value="P:inositol metabolic process"/>
    <property type="evidence" value="ECO:0007669"/>
    <property type="project" value="TreeGrafter"/>
</dbReference>
<feature type="binding site" evidence="1">
    <location>
        <position position="210"/>
    </location>
    <ligand>
        <name>Mg(2+)</name>
        <dbReference type="ChEBI" id="CHEBI:18420"/>
        <label>1</label>
        <note>catalytic</note>
    </ligand>
</feature>
<evidence type="ECO:0000256" key="1">
    <source>
        <dbReference type="PIRSR" id="PIRSR600760-2"/>
    </source>
</evidence>
<accession>K9ASG0</accession>
<dbReference type="Pfam" id="PF00459">
    <property type="entry name" value="Inositol_P"/>
    <property type="match status" value="1"/>
</dbReference>
<dbReference type="PRINTS" id="PR00377">
    <property type="entry name" value="IMPHPHTASES"/>
</dbReference>
<dbReference type="RefSeq" id="WP_009382877.1">
    <property type="nucleotide sequence ID" value="NZ_AMSQ01000005.1"/>
</dbReference>
<keyword evidence="1" id="KW-0479">Metal-binding</keyword>
<dbReference type="STRING" id="1229783.C273_04255"/>
<protein>
    <submittedName>
        <fullName evidence="2">Inositol monophosphatase</fullName>
    </submittedName>
</protein>
<dbReference type="Gene3D" id="3.40.190.80">
    <property type="match status" value="1"/>
</dbReference>